<dbReference type="SUPFAM" id="SSF47616">
    <property type="entry name" value="GST C-terminal domain-like"/>
    <property type="match status" value="1"/>
</dbReference>
<dbReference type="CDD" id="cd03048">
    <property type="entry name" value="GST_N_Ure2p_like"/>
    <property type="match status" value="1"/>
</dbReference>
<keyword evidence="2" id="KW-1133">Transmembrane helix</keyword>
<gene>
    <name evidence="5" type="ORF">NSPH01132_LOCUS483</name>
</gene>
<evidence type="ECO:0000256" key="2">
    <source>
        <dbReference type="SAM" id="Phobius"/>
    </source>
</evidence>
<proteinExistence type="inferred from homology"/>
<evidence type="ECO:0000259" key="4">
    <source>
        <dbReference type="PROSITE" id="PS50405"/>
    </source>
</evidence>
<dbReference type="SFLD" id="SFLDG01151">
    <property type="entry name" value="Main.2:_Nu-like"/>
    <property type="match status" value="1"/>
</dbReference>
<dbReference type="NCBIfam" id="NF008731">
    <property type="entry name" value="PRK11752.1"/>
    <property type="match status" value="1"/>
</dbReference>
<dbReference type="AlphaFoldDB" id="A0A7S2VUP1"/>
<keyword evidence="2" id="KW-0812">Transmembrane</keyword>
<dbReference type="SUPFAM" id="SSF52833">
    <property type="entry name" value="Thioredoxin-like"/>
    <property type="match status" value="1"/>
</dbReference>
<keyword evidence="2" id="KW-0472">Membrane</keyword>
<name>A0A7S2VUP1_9EUKA</name>
<evidence type="ECO:0000259" key="3">
    <source>
        <dbReference type="PROSITE" id="PS50404"/>
    </source>
</evidence>
<dbReference type="Pfam" id="PF13410">
    <property type="entry name" value="GST_C_2"/>
    <property type="match status" value="1"/>
</dbReference>
<reference evidence="5" key="1">
    <citation type="submission" date="2021-01" db="EMBL/GenBank/DDBJ databases">
        <authorList>
            <person name="Corre E."/>
            <person name="Pelletier E."/>
            <person name="Niang G."/>
            <person name="Scheremetjew M."/>
            <person name="Finn R."/>
            <person name="Kale V."/>
            <person name="Holt S."/>
            <person name="Cochrane G."/>
            <person name="Meng A."/>
            <person name="Brown T."/>
            <person name="Cohen L."/>
        </authorList>
    </citation>
    <scope>NUCLEOTIDE SEQUENCE</scope>
    <source>
        <strain evidence="5">BC52</strain>
    </source>
</reference>
<comment type="similarity">
    <text evidence="1">Belongs to the GST superfamily.</text>
</comment>
<dbReference type="Gene3D" id="1.20.1050.10">
    <property type="match status" value="1"/>
</dbReference>
<sequence length="335" mass="37372">MSDNASKTGSSPSSVLAAVAAAGVAAGVGITLVVQRALKYKPPKVWKFEPQGGVFGSTNRPYAGARSEKQLPKGKHPIQLYSLGTPNGVKITTFLEELADAYGIEYDAWPISISGDQFGSGFVEVNPNSKIPAMLDYTDDEKNPTRVFESASIVLYLCEKLDKKGLFMPKDPKLKTECMNWIMWSIGSAPYLGGGFGHFYNYAPIKIKYAIDRFTMEAKRQLDVLEKHLSGEEKGSSSAGGPYICGDQYTIADIMIWPWYGNLVMGRLYNAKDFLGISKDTYPSVIEWAERVWARQQVKRGRMVNRVWGDEEWQLPERHDASDFEAKPIWKDAQK</sequence>
<dbReference type="EMBL" id="HBHC01000867">
    <property type="protein sequence ID" value="CAD9650386.1"/>
    <property type="molecule type" value="Transcribed_RNA"/>
</dbReference>
<dbReference type="InterPro" id="IPR036282">
    <property type="entry name" value="Glutathione-S-Trfase_C_sf"/>
</dbReference>
<evidence type="ECO:0000256" key="1">
    <source>
        <dbReference type="ARBA" id="ARBA00007409"/>
    </source>
</evidence>
<dbReference type="SFLD" id="SFLDS00019">
    <property type="entry name" value="Glutathione_Transferase_(cytos"/>
    <property type="match status" value="1"/>
</dbReference>
<dbReference type="InterPro" id="IPR040079">
    <property type="entry name" value="Glutathione_S-Trfase"/>
</dbReference>
<accession>A0A7S2VUP1</accession>
<feature type="domain" description="GST N-terminal" evidence="3">
    <location>
        <begin position="79"/>
        <end position="165"/>
    </location>
</feature>
<dbReference type="PROSITE" id="PS50405">
    <property type="entry name" value="GST_CTER"/>
    <property type="match status" value="1"/>
</dbReference>
<dbReference type="Gene3D" id="3.40.30.10">
    <property type="entry name" value="Glutaredoxin"/>
    <property type="match status" value="1"/>
</dbReference>
<dbReference type="PANTHER" id="PTHR44051">
    <property type="entry name" value="GLUTATHIONE S-TRANSFERASE-RELATED"/>
    <property type="match status" value="1"/>
</dbReference>
<evidence type="ECO:0008006" key="6">
    <source>
        <dbReference type="Google" id="ProtNLM"/>
    </source>
</evidence>
<dbReference type="InterPro" id="IPR036249">
    <property type="entry name" value="Thioredoxin-like_sf"/>
</dbReference>
<dbReference type="InterPro" id="IPR010987">
    <property type="entry name" value="Glutathione-S-Trfase_C-like"/>
</dbReference>
<dbReference type="PANTHER" id="PTHR44051:SF22">
    <property type="entry name" value="DISULFIDE-BOND OXIDOREDUCTASE YGHU"/>
    <property type="match status" value="1"/>
</dbReference>
<feature type="domain" description="GST C-terminal" evidence="4">
    <location>
        <begin position="174"/>
        <end position="324"/>
    </location>
</feature>
<dbReference type="InterPro" id="IPR004045">
    <property type="entry name" value="Glutathione_S-Trfase_N"/>
</dbReference>
<feature type="transmembrane region" description="Helical" evidence="2">
    <location>
        <begin position="15"/>
        <end position="34"/>
    </location>
</feature>
<organism evidence="5">
    <name type="scientific">Norrisiella sphaerica</name>
    <dbReference type="NCBI Taxonomy" id="552664"/>
    <lineage>
        <taxon>Eukaryota</taxon>
        <taxon>Sar</taxon>
        <taxon>Rhizaria</taxon>
        <taxon>Cercozoa</taxon>
        <taxon>Chlorarachniophyceae</taxon>
        <taxon>Norrisiella</taxon>
    </lineage>
</organism>
<dbReference type="PROSITE" id="PS50404">
    <property type="entry name" value="GST_NTER"/>
    <property type="match status" value="1"/>
</dbReference>
<evidence type="ECO:0000313" key="5">
    <source>
        <dbReference type="EMBL" id="CAD9650386.1"/>
    </source>
</evidence>
<protein>
    <recommendedName>
        <fullName evidence="6">Glutathione transferase</fullName>
    </recommendedName>
</protein>
<dbReference type="SFLD" id="SFLDG00358">
    <property type="entry name" value="Main_(cytGST)"/>
    <property type="match status" value="1"/>
</dbReference>